<protein>
    <recommendedName>
        <fullName evidence="3">SnoaL-like domain-containing protein</fullName>
    </recommendedName>
</protein>
<comment type="caution">
    <text evidence="1">The sequence shown here is derived from an EMBL/GenBank/DDBJ whole genome shotgun (WGS) entry which is preliminary data.</text>
</comment>
<reference evidence="1 2" key="1">
    <citation type="submission" date="2013-03" db="EMBL/GenBank/DDBJ databases">
        <title>The Genome Sequence of Capronia coronata CBS 617.96.</title>
        <authorList>
            <consortium name="The Broad Institute Genomics Platform"/>
            <person name="Cuomo C."/>
            <person name="de Hoog S."/>
            <person name="Gorbushina A."/>
            <person name="Walker B."/>
            <person name="Young S.K."/>
            <person name="Zeng Q."/>
            <person name="Gargeya S."/>
            <person name="Fitzgerald M."/>
            <person name="Haas B."/>
            <person name="Abouelleil A."/>
            <person name="Allen A.W."/>
            <person name="Alvarado L."/>
            <person name="Arachchi H.M."/>
            <person name="Berlin A.M."/>
            <person name="Chapman S.B."/>
            <person name="Gainer-Dewar J."/>
            <person name="Goldberg J."/>
            <person name="Griggs A."/>
            <person name="Gujja S."/>
            <person name="Hansen M."/>
            <person name="Howarth C."/>
            <person name="Imamovic A."/>
            <person name="Ireland A."/>
            <person name="Larimer J."/>
            <person name="McCowan C."/>
            <person name="Murphy C."/>
            <person name="Pearson M."/>
            <person name="Poon T.W."/>
            <person name="Priest M."/>
            <person name="Roberts A."/>
            <person name="Saif S."/>
            <person name="Shea T."/>
            <person name="Sisk P."/>
            <person name="Sykes S."/>
            <person name="Wortman J."/>
            <person name="Nusbaum C."/>
            <person name="Birren B."/>
        </authorList>
    </citation>
    <scope>NUCLEOTIDE SEQUENCE [LARGE SCALE GENOMIC DNA]</scope>
    <source>
        <strain evidence="1 2">CBS 617.96</strain>
    </source>
</reference>
<dbReference type="SUPFAM" id="SSF54427">
    <property type="entry name" value="NTF2-like"/>
    <property type="match status" value="1"/>
</dbReference>
<dbReference type="GeneID" id="19156559"/>
<organism evidence="1 2">
    <name type="scientific">Capronia coronata CBS 617.96</name>
    <dbReference type="NCBI Taxonomy" id="1182541"/>
    <lineage>
        <taxon>Eukaryota</taxon>
        <taxon>Fungi</taxon>
        <taxon>Dikarya</taxon>
        <taxon>Ascomycota</taxon>
        <taxon>Pezizomycotina</taxon>
        <taxon>Eurotiomycetes</taxon>
        <taxon>Chaetothyriomycetidae</taxon>
        <taxon>Chaetothyriales</taxon>
        <taxon>Herpotrichiellaceae</taxon>
        <taxon>Capronia</taxon>
    </lineage>
</organism>
<gene>
    <name evidence="1" type="ORF">A1O1_01658</name>
</gene>
<evidence type="ECO:0008006" key="3">
    <source>
        <dbReference type="Google" id="ProtNLM"/>
    </source>
</evidence>
<dbReference type="InterPro" id="IPR032710">
    <property type="entry name" value="NTF2-like_dom_sf"/>
</dbReference>
<name>W9YVG7_9EURO</name>
<evidence type="ECO:0000313" key="1">
    <source>
        <dbReference type="EMBL" id="EXJ93266.1"/>
    </source>
</evidence>
<sequence length="126" mass="14035">MVDAQALADGVIGAFNEPDAQIRARQIRCLWTPTGQHFGGFVAKGYPDLEVGIQGSHDNIVIKNGWKWRAYNAQVKENIVFFMFDGVSQEGKVEAFGSYVLELADDGSIEKDYTFVLQSRYAPDDI</sequence>
<dbReference type="RefSeq" id="XP_007720760.1">
    <property type="nucleotide sequence ID" value="XM_007722570.1"/>
</dbReference>
<dbReference type="EMBL" id="AMWN01000002">
    <property type="protein sequence ID" value="EXJ93266.1"/>
    <property type="molecule type" value="Genomic_DNA"/>
</dbReference>
<dbReference type="Proteomes" id="UP000019484">
    <property type="component" value="Unassembled WGS sequence"/>
</dbReference>
<dbReference type="HOGENOM" id="CLU_1981377_0_0_1"/>
<keyword evidence="2" id="KW-1185">Reference proteome</keyword>
<accession>W9YVG7</accession>
<dbReference type="Gene3D" id="3.10.450.50">
    <property type="match status" value="1"/>
</dbReference>
<dbReference type="AlphaFoldDB" id="W9YVG7"/>
<evidence type="ECO:0000313" key="2">
    <source>
        <dbReference type="Proteomes" id="UP000019484"/>
    </source>
</evidence>
<proteinExistence type="predicted"/>